<dbReference type="AlphaFoldDB" id="A0A2D2D231"/>
<accession>A0A2D2D231</accession>
<sequence length="260" mass="28137">MYCLPEMAAANAALWTALQLGLRAKGVETADIELYGGCAAPEGVGPGVFFTQMCGYPLFKHYRDKGRVLGTPHYSIPGCVGSTHRAFFMVRSDDPAECLEDMRGRIFGCNSLLSNSGMNLPRLSLARIAGGKPFFSSVVMTGGHVASLECLDESSIDICSIDSVTWGFFKKIRPVDSERYRILDETISSPSLPYVTSADTSESDAAAIAATLHEIMDDPQTADIRGALELAGLSTPDVDAYERLMEFEREAADLGFPEIK</sequence>
<evidence type="ECO:0000313" key="1">
    <source>
        <dbReference type="EMBL" id="ATQ69034.1"/>
    </source>
</evidence>
<gene>
    <name evidence="1" type="ORF">CQW49_14995</name>
</gene>
<keyword evidence="2" id="KW-1185">Reference proteome</keyword>
<proteinExistence type="predicted"/>
<dbReference type="Gene3D" id="3.40.190.10">
    <property type="entry name" value="Periplasmic binding protein-like II"/>
    <property type="match status" value="1"/>
</dbReference>
<evidence type="ECO:0000313" key="2">
    <source>
        <dbReference type="Proteomes" id="UP000230709"/>
    </source>
</evidence>
<dbReference type="PANTHER" id="PTHR35841">
    <property type="entry name" value="PHOSPHONATES-BINDING PERIPLASMIC PROTEIN"/>
    <property type="match status" value="1"/>
</dbReference>
<dbReference type="SUPFAM" id="SSF53850">
    <property type="entry name" value="Periplasmic binding protein-like II"/>
    <property type="match status" value="1"/>
</dbReference>
<protein>
    <submittedName>
        <fullName evidence="1">Phosphate ABC transporter substrate-binding protein</fullName>
    </submittedName>
</protein>
<dbReference type="KEGG" id="mtw:CQW49_14995"/>
<dbReference type="PANTHER" id="PTHR35841:SF1">
    <property type="entry name" value="PHOSPHONATES-BINDING PERIPLASMIC PROTEIN"/>
    <property type="match status" value="1"/>
</dbReference>
<dbReference type="Proteomes" id="UP000230709">
    <property type="component" value="Chromosome"/>
</dbReference>
<dbReference type="STRING" id="595536.GCA_000178815_02180"/>
<dbReference type="Pfam" id="PF12974">
    <property type="entry name" value="Phosphonate-bd"/>
    <property type="match status" value="1"/>
</dbReference>
<dbReference type="EMBL" id="CP023737">
    <property type="protein sequence ID" value="ATQ69034.1"/>
    <property type="molecule type" value="Genomic_DNA"/>
</dbReference>
<reference evidence="2" key="1">
    <citation type="submission" date="2017-10" db="EMBL/GenBank/DDBJ databases">
        <title>Completed PacBio SMRT sequence of Methylosinus trichosporium OB3b reveals presence of a third large plasmid.</title>
        <authorList>
            <person name="Charles T.C."/>
            <person name="Lynch M.D.J."/>
            <person name="Heil J.R."/>
            <person name="Cheng J."/>
        </authorList>
    </citation>
    <scope>NUCLEOTIDE SEQUENCE [LARGE SCALE GENOMIC DNA]</scope>
    <source>
        <strain evidence="2">OB3b</strain>
    </source>
</reference>
<name>A0A2D2D231_METT3</name>
<organism evidence="1 2">
    <name type="scientific">Methylosinus trichosporium (strain ATCC 35070 / NCIMB 11131 / UNIQEM 75 / OB3b)</name>
    <dbReference type="NCBI Taxonomy" id="595536"/>
    <lineage>
        <taxon>Bacteria</taxon>
        <taxon>Pseudomonadati</taxon>
        <taxon>Pseudomonadota</taxon>
        <taxon>Alphaproteobacteria</taxon>
        <taxon>Hyphomicrobiales</taxon>
        <taxon>Methylocystaceae</taxon>
        <taxon>Methylosinus</taxon>
    </lineage>
</organism>